<reference evidence="1" key="1">
    <citation type="submission" date="2018-05" db="EMBL/GenBank/DDBJ databases">
        <authorList>
            <person name="Lanie J.A."/>
            <person name="Ng W.-L."/>
            <person name="Kazmierczak K.M."/>
            <person name="Andrzejewski T.M."/>
            <person name="Davidsen T.M."/>
            <person name="Wayne K.J."/>
            <person name="Tettelin H."/>
            <person name="Glass J.I."/>
            <person name="Rusch D."/>
            <person name="Podicherti R."/>
            <person name="Tsui H.-C.T."/>
            <person name="Winkler M.E."/>
        </authorList>
    </citation>
    <scope>NUCLEOTIDE SEQUENCE</scope>
</reference>
<proteinExistence type="predicted"/>
<dbReference type="AlphaFoldDB" id="A0A383CMG4"/>
<accession>A0A383CMG4</accession>
<sequence length="148" mass="16372">MRFGVVLLLVCLTGLAACSKEPVGIAPARIMQDTNGVWMLDNKPWSGDQSSKHTNGKTAFEGGLVDGQPHGGWTWYFKNGNIKIRIIYALGLKDGNETLYYDNASNTRALVKTWKRGSFIESYRWQEDGTLILPKPRPDTNGTVRGGP</sequence>
<name>A0A383CMG4_9ZZZZ</name>
<dbReference type="SUPFAM" id="SSF82185">
    <property type="entry name" value="Histone H3 K4-specific methyltransferase SET7/9 N-terminal domain"/>
    <property type="match status" value="1"/>
</dbReference>
<dbReference type="Gene3D" id="2.20.110.10">
    <property type="entry name" value="Histone H3 K4-specific methyltransferase SET7/9 N-terminal domain"/>
    <property type="match status" value="1"/>
</dbReference>
<protein>
    <submittedName>
        <fullName evidence="1">Uncharacterized protein</fullName>
    </submittedName>
</protein>
<gene>
    <name evidence="1" type="ORF">METZ01_LOCUS485839</name>
</gene>
<organism evidence="1">
    <name type="scientific">marine metagenome</name>
    <dbReference type="NCBI Taxonomy" id="408172"/>
    <lineage>
        <taxon>unclassified sequences</taxon>
        <taxon>metagenomes</taxon>
        <taxon>ecological metagenomes</taxon>
    </lineage>
</organism>
<dbReference type="PROSITE" id="PS51257">
    <property type="entry name" value="PROKAR_LIPOPROTEIN"/>
    <property type="match status" value="1"/>
</dbReference>
<evidence type="ECO:0000313" key="1">
    <source>
        <dbReference type="EMBL" id="SVE32985.1"/>
    </source>
</evidence>
<dbReference type="EMBL" id="UINC01209805">
    <property type="protein sequence ID" value="SVE32985.1"/>
    <property type="molecule type" value="Genomic_DNA"/>
</dbReference>